<protein>
    <submittedName>
        <fullName evidence="1">Uncharacterized protein</fullName>
    </submittedName>
</protein>
<dbReference type="RefSeq" id="WP_016186228.1">
    <property type="nucleotide sequence ID" value="NZ_ASWO01000003.1"/>
</dbReference>
<dbReference type="PATRIC" id="fig|1140003.3.peg.1729"/>
<evidence type="ECO:0000313" key="1">
    <source>
        <dbReference type="EMBL" id="EOT86046.1"/>
    </source>
</evidence>
<dbReference type="STRING" id="1140003.OMY_01791"/>
<dbReference type="eggNOG" id="ENOG5030764">
    <property type="taxonomic scope" value="Bacteria"/>
</dbReference>
<name>S0PC50_9ENTE</name>
<evidence type="ECO:0000313" key="2">
    <source>
        <dbReference type="Proteomes" id="UP000015961"/>
    </source>
</evidence>
<dbReference type="OrthoDB" id="2193857at2"/>
<proteinExistence type="predicted"/>
<dbReference type="AlphaFoldDB" id="S0PC50"/>
<accession>S0PC50</accession>
<sequence>MYHVSFVDLYSKKTIESKIDEVPRTGDTVELKEVDKFYAVRGVSRTINESEGKTLQIIIYVEHINHTYWKNSLSQG</sequence>
<gene>
    <name evidence="1" type="ORF">I573_00799</name>
</gene>
<dbReference type="EMBL" id="ASWO01000003">
    <property type="protein sequence ID" value="EOT86046.1"/>
    <property type="molecule type" value="Genomic_DNA"/>
</dbReference>
<organism evidence="1 2">
    <name type="scientific">Enterococcus sulfureus ATCC 49903</name>
    <dbReference type="NCBI Taxonomy" id="1140003"/>
    <lineage>
        <taxon>Bacteria</taxon>
        <taxon>Bacillati</taxon>
        <taxon>Bacillota</taxon>
        <taxon>Bacilli</taxon>
        <taxon>Lactobacillales</taxon>
        <taxon>Enterococcaceae</taxon>
        <taxon>Enterococcus</taxon>
    </lineage>
</organism>
<comment type="caution">
    <text evidence="1">The sequence shown here is derived from an EMBL/GenBank/DDBJ whole genome shotgun (WGS) entry which is preliminary data.</text>
</comment>
<keyword evidence="2" id="KW-1185">Reference proteome</keyword>
<dbReference type="Proteomes" id="UP000015961">
    <property type="component" value="Unassembled WGS sequence"/>
</dbReference>
<reference evidence="1 2" key="1">
    <citation type="submission" date="2013-03" db="EMBL/GenBank/DDBJ databases">
        <title>The Genome Sequence of Enterococcus sulfureus ATCC_49903 (PacBio/Illumina hybrid assembly).</title>
        <authorList>
            <consortium name="The Broad Institute Genomics Platform"/>
            <consortium name="The Broad Institute Genome Sequencing Center for Infectious Disease"/>
            <person name="Earl A."/>
            <person name="Russ C."/>
            <person name="Gilmore M."/>
            <person name="Surin D."/>
            <person name="Walker B."/>
            <person name="Young S."/>
            <person name="Zeng Q."/>
            <person name="Gargeya S."/>
            <person name="Fitzgerald M."/>
            <person name="Haas B."/>
            <person name="Abouelleil A."/>
            <person name="Allen A.W."/>
            <person name="Alvarado L."/>
            <person name="Arachchi H.M."/>
            <person name="Berlin A.M."/>
            <person name="Chapman S.B."/>
            <person name="Gainer-Dewar J."/>
            <person name="Goldberg J."/>
            <person name="Griggs A."/>
            <person name="Gujja S."/>
            <person name="Hansen M."/>
            <person name="Howarth C."/>
            <person name="Imamovic A."/>
            <person name="Ireland A."/>
            <person name="Larimer J."/>
            <person name="McCowan C."/>
            <person name="Murphy C."/>
            <person name="Pearson M."/>
            <person name="Poon T.W."/>
            <person name="Priest M."/>
            <person name="Roberts A."/>
            <person name="Saif S."/>
            <person name="Shea T."/>
            <person name="Sisk P."/>
            <person name="Sykes S."/>
            <person name="Wortman J."/>
            <person name="Nusbaum C."/>
            <person name="Birren B."/>
        </authorList>
    </citation>
    <scope>NUCLEOTIDE SEQUENCE [LARGE SCALE GENOMIC DNA]</scope>
    <source>
        <strain evidence="1 2">ATCC 49903</strain>
    </source>
</reference>